<dbReference type="RefSeq" id="XP_001584040.1">
    <property type="nucleotide sequence ID" value="XM_001583990.1"/>
</dbReference>
<sequence length="261" mass="29775">MNEQQILSCRKIFEAVTRRPIAKLFWDSSADLNNKDISRPISLSYISEKLDRQIYKTPADFVNDMRQLFLNGDCYDREDSLRPAAIGLLINDFENALAIYSPSSLSLNIKLRVTLDELENVVESPVEETTGRVTYKSEPASYFLTHYNIDPENVTIADLKHEISLLKTPKLILKVIHYIHKLQPDALLSGQGVSILYSRLTKENLSLIQTYIKKIMTDAAIGRISGLENSALREPESTIIQQIDFVESDKPERRSSRRSKN</sequence>
<evidence type="ECO:0000256" key="1">
    <source>
        <dbReference type="ARBA" id="ARBA00023117"/>
    </source>
</evidence>
<accession>A2D928</accession>
<dbReference type="SUPFAM" id="SSF47370">
    <property type="entry name" value="Bromodomain"/>
    <property type="match status" value="1"/>
</dbReference>
<dbReference type="InterPro" id="IPR036427">
    <property type="entry name" value="Bromodomain-like_sf"/>
</dbReference>
<dbReference type="EMBL" id="DS113180">
    <property type="protein sequence ID" value="EAY23054.1"/>
    <property type="molecule type" value="Genomic_DNA"/>
</dbReference>
<dbReference type="OrthoDB" id="1870062at2759"/>
<proteinExistence type="predicted"/>
<dbReference type="AlphaFoldDB" id="A2D928"/>
<name>A2D928_TRIV3</name>
<evidence type="ECO:0000259" key="3">
    <source>
        <dbReference type="PROSITE" id="PS50014"/>
    </source>
</evidence>
<dbReference type="PROSITE" id="PS50014">
    <property type="entry name" value="BROMODOMAIN_2"/>
    <property type="match status" value="1"/>
</dbReference>
<evidence type="ECO:0000256" key="2">
    <source>
        <dbReference type="PROSITE-ProRule" id="PRU00035"/>
    </source>
</evidence>
<dbReference type="CDD" id="cd04369">
    <property type="entry name" value="Bromodomain"/>
    <property type="match status" value="1"/>
</dbReference>
<protein>
    <recommendedName>
        <fullName evidence="3">Bromo domain-containing protein</fullName>
    </recommendedName>
</protein>
<reference evidence="4" key="2">
    <citation type="journal article" date="2007" name="Science">
        <title>Draft genome sequence of the sexually transmitted pathogen Trichomonas vaginalis.</title>
        <authorList>
            <person name="Carlton J.M."/>
            <person name="Hirt R.P."/>
            <person name="Silva J.C."/>
            <person name="Delcher A.L."/>
            <person name="Schatz M."/>
            <person name="Zhao Q."/>
            <person name="Wortman J.R."/>
            <person name="Bidwell S.L."/>
            <person name="Alsmark U.C.M."/>
            <person name="Besteiro S."/>
            <person name="Sicheritz-Ponten T."/>
            <person name="Noel C.J."/>
            <person name="Dacks J.B."/>
            <person name="Foster P.G."/>
            <person name="Simillion C."/>
            <person name="Van de Peer Y."/>
            <person name="Miranda-Saavedra D."/>
            <person name="Barton G.J."/>
            <person name="Westrop G.D."/>
            <person name="Mueller S."/>
            <person name="Dessi D."/>
            <person name="Fiori P.L."/>
            <person name="Ren Q."/>
            <person name="Paulsen I."/>
            <person name="Zhang H."/>
            <person name="Bastida-Corcuera F.D."/>
            <person name="Simoes-Barbosa A."/>
            <person name="Brown M.T."/>
            <person name="Hayes R.D."/>
            <person name="Mukherjee M."/>
            <person name="Okumura C.Y."/>
            <person name="Schneider R."/>
            <person name="Smith A.J."/>
            <person name="Vanacova S."/>
            <person name="Villalvazo M."/>
            <person name="Haas B.J."/>
            <person name="Pertea M."/>
            <person name="Feldblyum T.V."/>
            <person name="Utterback T.R."/>
            <person name="Shu C.L."/>
            <person name="Osoegawa K."/>
            <person name="de Jong P.J."/>
            <person name="Hrdy I."/>
            <person name="Horvathova L."/>
            <person name="Zubacova Z."/>
            <person name="Dolezal P."/>
            <person name="Malik S.B."/>
            <person name="Logsdon J.M. Jr."/>
            <person name="Henze K."/>
            <person name="Gupta A."/>
            <person name="Wang C.C."/>
            <person name="Dunne R.L."/>
            <person name="Upcroft J.A."/>
            <person name="Upcroft P."/>
            <person name="White O."/>
            <person name="Salzberg S.L."/>
            <person name="Tang P."/>
            <person name="Chiu C.-H."/>
            <person name="Lee Y.-S."/>
            <person name="Embley T.M."/>
            <person name="Coombs G.H."/>
            <person name="Mottram J.C."/>
            <person name="Tachezy J."/>
            <person name="Fraser-Liggett C.M."/>
            <person name="Johnson P.J."/>
        </authorList>
    </citation>
    <scope>NUCLEOTIDE SEQUENCE [LARGE SCALE GENOMIC DNA]</scope>
    <source>
        <strain evidence="4">G3</strain>
    </source>
</reference>
<keyword evidence="5" id="KW-1185">Reference proteome</keyword>
<dbReference type="InParanoid" id="A2D928"/>
<dbReference type="VEuPathDB" id="TrichDB:TVAG_182900"/>
<dbReference type="InterPro" id="IPR001487">
    <property type="entry name" value="Bromodomain"/>
</dbReference>
<dbReference type="Pfam" id="PF00439">
    <property type="entry name" value="Bromodomain"/>
    <property type="match status" value="1"/>
</dbReference>
<dbReference type="KEGG" id="tva:5468613"/>
<reference evidence="4" key="1">
    <citation type="submission" date="2006-10" db="EMBL/GenBank/DDBJ databases">
        <authorList>
            <person name="Amadeo P."/>
            <person name="Zhao Q."/>
            <person name="Wortman J."/>
            <person name="Fraser-Liggett C."/>
            <person name="Carlton J."/>
        </authorList>
    </citation>
    <scope>NUCLEOTIDE SEQUENCE</scope>
    <source>
        <strain evidence="4">G3</strain>
    </source>
</reference>
<dbReference type="SMR" id="A2D928"/>
<gene>
    <name evidence="4" type="ORF">TVAG_182900</name>
</gene>
<organism evidence="4 5">
    <name type="scientific">Trichomonas vaginalis (strain ATCC PRA-98 / G3)</name>
    <dbReference type="NCBI Taxonomy" id="412133"/>
    <lineage>
        <taxon>Eukaryota</taxon>
        <taxon>Metamonada</taxon>
        <taxon>Parabasalia</taxon>
        <taxon>Trichomonadida</taxon>
        <taxon>Trichomonadidae</taxon>
        <taxon>Trichomonas</taxon>
    </lineage>
</organism>
<dbReference type="VEuPathDB" id="TrichDB:TVAGG3_0529480"/>
<dbReference type="Gene3D" id="1.20.920.10">
    <property type="entry name" value="Bromodomain-like"/>
    <property type="match status" value="1"/>
</dbReference>
<keyword evidence="1 2" id="KW-0103">Bromodomain</keyword>
<dbReference type="Proteomes" id="UP000001542">
    <property type="component" value="Unassembled WGS sequence"/>
</dbReference>
<evidence type="ECO:0000313" key="5">
    <source>
        <dbReference type="Proteomes" id="UP000001542"/>
    </source>
</evidence>
<feature type="domain" description="Bromo" evidence="3">
    <location>
        <begin position="37"/>
        <end position="83"/>
    </location>
</feature>
<evidence type="ECO:0000313" key="4">
    <source>
        <dbReference type="EMBL" id="EAY23054.1"/>
    </source>
</evidence>